<gene>
    <name evidence="1" type="ORF">TPSD3_15550</name>
</gene>
<dbReference type="RefSeq" id="WP_086489459.1">
    <property type="nucleotide sequence ID" value="NZ_MSLT01000023.1"/>
</dbReference>
<dbReference type="InterPro" id="IPR009241">
    <property type="entry name" value="HigB-like"/>
</dbReference>
<evidence type="ECO:0008006" key="3">
    <source>
        <dbReference type="Google" id="ProtNLM"/>
    </source>
</evidence>
<proteinExistence type="predicted"/>
<dbReference type="EMBL" id="MSLT01000023">
    <property type="protein sequence ID" value="OUD12505.1"/>
    <property type="molecule type" value="Genomic_DNA"/>
</dbReference>
<protein>
    <recommendedName>
        <fullName evidence="3">Addiction module toxin RelE</fullName>
    </recommendedName>
</protein>
<evidence type="ECO:0000313" key="1">
    <source>
        <dbReference type="EMBL" id="OUD12505.1"/>
    </source>
</evidence>
<name>A0A251X569_9GAMM</name>
<dbReference type="AlphaFoldDB" id="A0A251X569"/>
<dbReference type="Proteomes" id="UP000194798">
    <property type="component" value="Unassembled WGS sequence"/>
</dbReference>
<keyword evidence="2" id="KW-1185">Reference proteome</keyword>
<dbReference type="Pfam" id="PF05973">
    <property type="entry name" value="Gp49"/>
    <property type="match status" value="1"/>
</dbReference>
<comment type="caution">
    <text evidence="1">The sequence shown here is derived from an EMBL/GenBank/DDBJ whole genome shotgun (WGS) entry which is preliminary data.</text>
</comment>
<organism evidence="1 2">
    <name type="scientific">Thioflexithrix psekupsensis</name>
    <dbReference type="NCBI Taxonomy" id="1570016"/>
    <lineage>
        <taxon>Bacteria</taxon>
        <taxon>Pseudomonadati</taxon>
        <taxon>Pseudomonadota</taxon>
        <taxon>Gammaproteobacteria</taxon>
        <taxon>Thiotrichales</taxon>
        <taxon>Thioflexithrix</taxon>
    </lineage>
</organism>
<accession>A0A251X569</accession>
<reference evidence="1 2" key="1">
    <citation type="submission" date="2016-12" db="EMBL/GenBank/DDBJ databases">
        <title>Thioflexothrix psekupsii D3 genome sequencing and assembly.</title>
        <authorList>
            <person name="Fomenkov A."/>
            <person name="Vincze T."/>
            <person name="Grabovich M."/>
            <person name="Anton B.P."/>
            <person name="Dubinina G."/>
            <person name="Orlova M."/>
            <person name="Belousova E."/>
            <person name="Roberts R.J."/>
        </authorList>
    </citation>
    <scope>NUCLEOTIDE SEQUENCE [LARGE SCALE GENOMIC DNA]</scope>
    <source>
        <strain evidence="1">D3</strain>
    </source>
</reference>
<evidence type="ECO:0000313" key="2">
    <source>
        <dbReference type="Proteomes" id="UP000194798"/>
    </source>
</evidence>
<sequence length="118" mass="13578">MNHEKVLYAVFACSQTNNEPVKDWLKELSLNERKIIGFKIKEVEYGWPVGMPLTKSLGNGLWEVRVNLGETEKIARIIFGIDGNRMVLLHGFIKKTQKTPKEDLNIASKRWKSYKSVS</sequence>
<dbReference type="OrthoDB" id="3233388at2"/>